<dbReference type="Gene3D" id="3.10.20.10">
    <property type="match status" value="1"/>
</dbReference>
<dbReference type="Proteomes" id="UP000824261">
    <property type="component" value="Unassembled WGS sequence"/>
</dbReference>
<evidence type="ECO:0000313" key="1">
    <source>
        <dbReference type="EMBL" id="HIR01802.1"/>
    </source>
</evidence>
<name>A0A9D1D4Q9_9ACTN</name>
<protein>
    <submittedName>
        <fullName evidence="1">Formate dehydrogenase accessory sulfurtransferase FdhD</fullName>
    </submittedName>
</protein>
<reference evidence="1" key="1">
    <citation type="submission" date="2020-10" db="EMBL/GenBank/DDBJ databases">
        <authorList>
            <person name="Gilroy R."/>
        </authorList>
    </citation>
    <scope>NUCLEOTIDE SEQUENCE</scope>
    <source>
        <strain evidence="1">ChiGjej1B1-2707</strain>
    </source>
</reference>
<dbReference type="Pfam" id="PF02634">
    <property type="entry name" value="FdhD-NarQ"/>
    <property type="match status" value="1"/>
</dbReference>
<dbReference type="EMBL" id="DVGB01000074">
    <property type="protein sequence ID" value="HIR01802.1"/>
    <property type="molecule type" value="Genomic_DNA"/>
</dbReference>
<reference evidence="1" key="2">
    <citation type="journal article" date="2021" name="PeerJ">
        <title>Extensive microbial diversity within the chicken gut microbiome revealed by metagenomics and culture.</title>
        <authorList>
            <person name="Gilroy R."/>
            <person name="Ravi A."/>
            <person name="Getino M."/>
            <person name="Pursley I."/>
            <person name="Horton D.L."/>
            <person name="Alikhan N.F."/>
            <person name="Baker D."/>
            <person name="Gharbi K."/>
            <person name="Hall N."/>
            <person name="Watson M."/>
            <person name="Adriaenssens E.M."/>
            <person name="Foster-Nyarko E."/>
            <person name="Jarju S."/>
            <person name="Secka A."/>
            <person name="Antonio M."/>
            <person name="Oren A."/>
            <person name="Chaudhuri R.R."/>
            <person name="La Ragione R."/>
            <person name="Hildebrand F."/>
            <person name="Pallen M.J."/>
        </authorList>
    </citation>
    <scope>NUCLEOTIDE SEQUENCE</scope>
    <source>
        <strain evidence="1">ChiGjej1B1-2707</strain>
    </source>
</reference>
<proteinExistence type="predicted"/>
<dbReference type="InterPro" id="IPR016193">
    <property type="entry name" value="Cytidine_deaminase-like"/>
</dbReference>
<sequence>MKIYSSVNRPEELVELEVVRCMRDGSRQVVQDAVQEENVLEVFVDGERILQTRCSANYLDELVIGRLITKGVISSVNEIDCLTVSEPPLHADVWLYHIAGAPSFERKDGTLALERIDALFDEEWTLFGEHKHQGAARESGAHGEIWSTDEEAATPSDEGLAPVIPIPWSQAEVFAEVVEFATDRTSHRKTRGTHSAYLFHKGEL</sequence>
<dbReference type="GO" id="GO:0016783">
    <property type="term" value="F:sulfurtransferase activity"/>
    <property type="evidence" value="ECO:0007669"/>
    <property type="project" value="InterPro"/>
</dbReference>
<evidence type="ECO:0000313" key="2">
    <source>
        <dbReference type="Proteomes" id="UP000824261"/>
    </source>
</evidence>
<dbReference type="SUPFAM" id="SSF53927">
    <property type="entry name" value="Cytidine deaminase-like"/>
    <property type="match status" value="1"/>
</dbReference>
<comment type="caution">
    <text evidence="1">The sequence shown here is derived from an EMBL/GenBank/DDBJ whole genome shotgun (WGS) entry which is preliminary data.</text>
</comment>
<gene>
    <name evidence="1" type="ORF">IAA69_06025</name>
</gene>
<dbReference type="AlphaFoldDB" id="A0A9D1D4Q9"/>
<feature type="non-terminal residue" evidence="1">
    <location>
        <position position="204"/>
    </location>
</feature>
<dbReference type="InterPro" id="IPR003786">
    <property type="entry name" value="FdhD"/>
</dbReference>
<accession>A0A9D1D4Q9</accession>
<organism evidence="1 2">
    <name type="scientific">Candidatus Aveggerthella stercoripullorum</name>
    <dbReference type="NCBI Taxonomy" id="2840688"/>
    <lineage>
        <taxon>Bacteria</taxon>
        <taxon>Bacillati</taxon>
        <taxon>Actinomycetota</taxon>
        <taxon>Coriobacteriia</taxon>
        <taxon>Eggerthellales</taxon>
        <taxon>Eggerthellaceae</taxon>
        <taxon>Eggerthellaceae incertae sedis</taxon>
        <taxon>Candidatus Aveggerthella</taxon>
    </lineage>
</organism>